<dbReference type="Proteomes" id="UP000299084">
    <property type="component" value="Unassembled WGS sequence"/>
</dbReference>
<dbReference type="AlphaFoldDB" id="A0A5N4D6C0"/>
<accession>A0A5N4D6C0</accession>
<keyword evidence="2" id="KW-1185">Reference proteome</keyword>
<evidence type="ECO:0000313" key="1">
    <source>
        <dbReference type="EMBL" id="KAB1266661.1"/>
    </source>
</evidence>
<protein>
    <submittedName>
        <fullName evidence="1">Uncharacterized protein</fullName>
    </submittedName>
</protein>
<gene>
    <name evidence="1" type="ORF">Cadr_000019986</name>
</gene>
<sequence>MAQRLAAALADTRLIAAHRLRERPLTFLGVLGTLVTAQGRQHRFPGLEFRGAVLFAEGTPWCPVSTVQVAQSHGEAWRRDIEVAGPTSPCRWKTLAMPGPGVGCRCAGLHTGGAQGHPARTDVAPSSRTILPLSVTTEIPSTNRLWLAAWAPKDTPGDAESR</sequence>
<name>A0A5N4D6C0_CAMDR</name>
<reference evidence="1 2" key="1">
    <citation type="journal article" date="2019" name="Mol. Ecol. Resour.">
        <title>Improving Illumina assemblies with Hi-C and long reads: an example with the North African dromedary.</title>
        <authorList>
            <person name="Elbers J.P."/>
            <person name="Rogers M.F."/>
            <person name="Perelman P.L."/>
            <person name="Proskuryakova A.A."/>
            <person name="Serdyukova N.A."/>
            <person name="Johnson W.E."/>
            <person name="Horin P."/>
            <person name="Corander J."/>
            <person name="Murphy D."/>
            <person name="Burger P.A."/>
        </authorList>
    </citation>
    <scope>NUCLEOTIDE SEQUENCE [LARGE SCALE GENOMIC DNA]</scope>
    <source>
        <strain evidence="1">Drom800</strain>
        <tissue evidence="1">Blood</tissue>
    </source>
</reference>
<proteinExistence type="predicted"/>
<dbReference type="EMBL" id="JWIN03000016">
    <property type="protein sequence ID" value="KAB1266661.1"/>
    <property type="molecule type" value="Genomic_DNA"/>
</dbReference>
<evidence type="ECO:0000313" key="2">
    <source>
        <dbReference type="Proteomes" id="UP000299084"/>
    </source>
</evidence>
<comment type="caution">
    <text evidence="1">The sequence shown here is derived from an EMBL/GenBank/DDBJ whole genome shotgun (WGS) entry which is preliminary data.</text>
</comment>
<organism evidence="1 2">
    <name type="scientific">Camelus dromedarius</name>
    <name type="common">Dromedary</name>
    <name type="synonym">Arabian camel</name>
    <dbReference type="NCBI Taxonomy" id="9838"/>
    <lineage>
        <taxon>Eukaryota</taxon>
        <taxon>Metazoa</taxon>
        <taxon>Chordata</taxon>
        <taxon>Craniata</taxon>
        <taxon>Vertebrata</taxon>
        <taxon>Euteleostomi</taxon>
        <taxon>Mammalia</taxon>
        <taxon>Eutheria</taxon>
        <taxon>Laurasiatheria</taxon>
        <taxon>Artiodactyla</taxon>
        <taxon>Tylopoda</taxon>
        <taxon>Camelidae</taxon>
        <taxon>Camelus</taxon>
    </lineage>
</organism>